<dbReference type="PANTHER" id="PTHR34818">
    <property type="entry name" value="PROTEIN BLI-3"/>
    <property type="match status" value="1"/>
</dbReference>
<accession>A0A4R4DCT5</accession>
<dbReference type="OrthoDB" id="1432662at2"/>
<evidence type="ECO:0000259" key="1">
    <source>
        <dbReference type="Pfam" id="PF16242"/>
    </source>
</evidence>
<feature type="domain" description="General stress protein FMN-binding split barrel" evidence="1">
    <location>
        <begin position="9"/>
        <end position="155"/>
    </location>
</feature>
<dbReference type="RefSeq" id="WP_132292323.1">
    <property type="nucleotide sequence ID" value="NZ_SKBM01000018.1"/>
</dbReference>
<keyword evidence="3" id="KW-1185">Reference proteome</keyword>
<reference evidence="2 3" key="1">
    <citation type="submission" date="2019-03" db="EMBL/GenBank/DDBJ databases">
        <title>Paracraurococcus aquatilis NE82 genome sequence.</title>
        <authorList>
            <person name="Zhao Y."/>
            <person name="Du Z."/>
        </authorList>
    </citation>
    <scope>NUCLEOTIDE SEQUENCE [LARGE SCALE GENOMIC DNA]</scope>
    <source>
        <strain evidence="2 3">NE82</strain>
    </source>
</reference>
<comment type="caution">
    <text evidence="2">The sequence shown here is derived from an EMBL/GenBank/DDBJ whole genome shotgun (WGS) entry which is preliminary data.</text>
</comment>
<dbReference type="InterPro" id="IPR012349">
    <property type="entry name" value="Split_barrel_FMN-bd"/>
</dbReference>
<dbReference type="InterPro" id="IPR052917">
    <property type="entry name" value="Stress-Dev_Protein"/>
</dbReference>
<protein>
    <submittedName>
        <fullName evidence="2">General stress protein</fullName>
    </submittedName>
</protein>
<dbReference type="SUPFAM" id="SSF50475">
    <property type="entry name" value="FMN-binding split barrel"/>
    <property type="match status" value="1"/>
</dbReference>
<sequence>MVETRSDAEAKRKVWEMIRDVEIAMMVTQDEQGRFRGRPMRASQKEFDGVLWFFTQAGSPKTGEVAEDGRCLLAYSDPGSQNYVSIYGTAELVRDVAQQKRLWSEPLRVWFPGGPEDPAIALLKVTCEGAEYWDSPSSTLVHAYGYLKAVTTGEPPHPGANDKVDFTKKAG</sequence>
<gene>
    <name evidence="2" type="ORF">EXY23_17600</name>
</gene>
<dbReference type="AlphaFoldDB" id="A0A4R4DCT5"/>
<organism evidence="2 3">
    <name type="scientific">Roseicella aquatilis</name>
    <dbReference type="NCBI Taxonomy" id="2527868"/>
    <lineage>
        <taxon>Bacteria</taxon>
        <taxon>Pseudomonadati</taxon>
        <taxon>Pseudomonadota</taxon>
        <taxon>Alphaproteobacteria</taxon>
        <taxon>Acetobacterales</taxon>
        <taxon>Roseomonadaceae</taxon>
        <taxon>Roseicella</taxon>
    </lineage>
</organism>
<proteinExistence type="predicted"/>
<dbReference type="Gene3D" id="2.30.110.10">
    <property type="entry name" value="Electron Transport, Fmn-binding Protein, Chain A"/>
    <property type="match status" value="1"/>
</dbReference>
<dbReference type="EMBL" id="SKBM01000018">
    <property type="protein sequence ID" value="TCZ57781.1"/>
    <property type="molecule type" value="Genomic_DNA"/>
</dbReference>
<evidence type="ECO:0000313" key="3">
    <source>
        <dbReference type="Proteomes" id="UP000295023"/>
    </source>
</evidence>
<name>A0A4R4DCT5_9PROT</name>
<dbReference type="Pfam" id="PF16242">
    <property type="entry name" value="Pyrid_ox_like"/>
    <property type="match status" value="1"/>
</dbReference>
<dbReference type="InterPro" id="IPR038725">
    <property type="entry name" value="YdaG_split_barrel_FMN-bd"/>
</dbReference>
<dbReference type="PANTHER" id="PTHR34818:SF1">
    <property type="entry name" value="PROTEIN BLI-3"/>
    <property type="match status" value="1"/>
</dbReference>
<dbReference type="Proteomes" id="UP000295023">
    <property type="component" value="Unassembled WGS sequence"/>
</dbReference>
<evidence type="ECO:0000313" key="2">
    <source>
        <dbReference type="EMBL" id="TCZ57781.1"/>
    </source>
</evidence>